<evidence type="ECO:0000256" key="1">
    <source>
        <dbReference type="ARBA" id="ARBA00022884"/>
    </source>
</evidence>
<evidence type="ECO:0000259" key="3">
    <source>
        <dbReference type="PROSITE" id="PS50102"/>
    </source>
</evidence>
<keyword evidence="5" id="KW-1185">Reference proteome</keyword>
<dbReference type="AlphaFoldDB" id="A0A7J7DEZ3"/>
<sequence>MAGLGGVSRRFLRNISPSNSTYPASRLFFYRTFASKLFVKGVSFLTTEERLAGAFSQFGHVLEAKIIRNKITNKSKGYGFVTFATEIEADKAVEAMNGKVLDGRALVVRR</sequence>
<name>A0A7J7DEZ3_TRIWF</name>
<dbReference type="SMART" id="SM00360">
    <property type="entry name" value="RRM"/>
    <property type="match status" value="1"/>
</dbReference>
<dbReference type="GO" id="GO:0003723">
    <property type="term" value="F:RNA binding"/>
    <property type="evidence" value="ECO:0007669"/>
    <property type="project" value="UniProtKB-UniRule"/>
</dbReference>
<feature type="domain" description="RRM" evidence="3">
    <location>
        <begin position="35"/>
        <end position="110"/>
    </location>
</feature>
<dbReference type="Gene3D" id="3.30.70.330">
    <property type="match status" value="1"/>
</dbReference>
<dbReference type="InterPro" id="IPR000504">
    <property type="entry name" value="RRM_dom"/>
</dbReference>
<dbReference type="InterPro" id="IPR035979">
    <property type="entry name" value="RBD_domain_sf"/>
</dbReference>
<reference evidence="4 5" key="1">
    <citation type="journal article" date="2020" name="Nat. Commun.">
        <title>Genome of Tripterygium wilfordii and identification of cytochrome P450 involved in triptolide biosynthesis.</title>
        <authorList>
            <person name="Tu L."/>
            <person name="Su P."/>
            <person name="Zhang Z."/>
            <person name="Gao L."/>
            <person name="Wang J."/>
            <person name="Hu T."/>
            <person name="Zhou J."/>
            <person name="Zhang Y."/>
            <person name="Zhao Y."/>
            <person name="Liu Y."/>
            <person name="Song Y."/>
            <person name="Tong Y."/>
            <person name="Lu Y."/>
            <person name="Yang J."/>
            <person name="Xu C."/>
            <person name="Jia M."/>
            <person name="Peters R.J."/>
            <person name="Huang L."/>
            <person name="Gao W."/>
        </authorList>
    </citation>
    <scope>NUCLEOTIDE SEQUENCE [LARGE SCALE GENOMIC DNA]</scope>
    <source>
        <strain evidence="5">cv. XIE 37</strain>
        <tissue evidence="4">Leaf</tissue>
    </source>
</reference>
<accession>A0A7J7DEZ3</accession>
<dbReference type="PROSITE" id="PS50102">
    <property type="entry name" value="RRM"/>
    <property type="match status" value="1"/>
</dbReference>
<dbReference type="Pfam" id="PF00076">
    <property type="entry name" value="RRM_1"/>
    <property type="match status" value="1"/>
</dbReference>
<dbReference type="Proteomes" id="UP000593562">
    <property type="component" value="Unassembled WGS sequence"/>
</dbReference>
<dbReference type="InterPro" id="IPR052462">
    <property type="entry name" value="SLIRP/GR-RBP-like"/>
</dbReference>
<dbReference type="OrthoDB" id="439808at2759"/>
<dbReference type="InterPro" id="IPR012677">
    <property type="entry name" value="Nucleotide-bd_a/b_plait_sf"/>
</dbReference>
<proteinExistence type="predicted"/>
<dbReference type="EMBL" id="JAAARO010000007">
    <property type="protein sequence ID" value="KAF5744892.1"/>
    <property type="molecule type" value="Genomic_DNA"/>
</dbReference>
<evidence type="ECO:0000313" key="5">
    <source>
        <dbReference type="Proteomes" id="UP000593562"/>
    </source>
</evidence>
<evidence type="ECO:0000256" key="2">
    <source>
        <dbReference type="PROSITE-ProRule" id="PRU00176"/>
    </source>
</evidence>
<dbReference type="SUPFAM" id="SSF54928">
    <property type="entry name" value="RNA-binding domain, RBD"/>
    <property type="match status" value="1"/>
</dbReference>
<organism evidence="4 5">
    <name type="scientific">Tripterygium wilfordii</name>
    <name type="common">Thunder God vine</name>
    <dbReference type="NCBI Taxonomy" id="458696"/>
    <lineage>
        <taxon>Eukaryota</taxon>
        <taxon>Viridiplantae</taxon>
        <taxon>Streptophyta</taxon>
        <taxon>Embryophyta</taxon>
        <taxon>Tracheophyta</taxon>
        <taxon>Spermatophyta</taxon>
        <taxon>Magnoliopsida</taxon>
        <taxon>eudicotyledons</taxon>
        <taxon>Gunneridae</taxon>
        <taxon>Pentapetalae</taxon>
        <taxon>rosids</taxon>
        <taxon>fabids</taxon>
        <taxon>Celastrales</taxon>
        <taxon>Celastraceae</taxon>
        <taxon>Tripterygium</taxon>
    </lineage>
</organism>
<protein>
    <recommendedName>
        <fullName evidence="3">RRM domain-containing protein</fullName>
    </recommendedName>
</protein>
<evidence type="ECO:0000313" key="4">
    <source>
        <dbReference type="EMBL" id="KAF5744892.1"/>
    </source>
</evidence>
<comment type="caution">
    <text evidence="4">The sequence shown here is derived from an EMBL/GenBank/DDBJ whole genome shotgun (WGS) entry which is preliminary data.</text>
</comment>
<gene>
    <name evidence="4" type="ORF">HS088_TW07G00473</name>
</gene>
<dbReference type="PANTHER" id="PTHR48027">
    <property type="entry name" value="HETEROGENEOUS NUCLEAR RIBONUCLEOPROTEIN 87F-RELATED"/>
    <property type="match status" value="1"/>
</dbReference>
<keyword evidence="1 2" id="KW-0694">RNA-binding</keyword>
<dbReference type="InParanoid" id="A0A7J7DEZ3"/>